<dbReference type="AlphaFoldDB" id="A0A8X6N480"/>
<proteinExistence type="predicted"/>
<comment type="caution">
    <text evidence="1">The sequence shown here is derived from an EMBL/GenBank/DDBJ whole genome shotgun (WGS) entry which is preliminary data.</text>
</comment>
<gene>
    <name evidence="1" type="ORF">NPIL_540251</name>
</gene>
<protein>
    <submittedName>
        <fullName evidence="1">Uncharacterized protein</fullName>
    </submittedName>
</protein>
<evidence type="ECO:0000313" key="2">
    <source>
        <dbReference type="Proteomes" id="UP000887013"/>
    </source>
</evidence>
<dbReference type="EMBL" id="BMAW01053682">
    <property type="protein sequence ID" value="GFS92399.1"/>
    <property type="molecule type" value="Genomic_DNA"/>
</dbReference>
<name>A0A8X6N480_NEPPI</name>
<keyword evidence="2" id="KW-1185">Reference proteome</keyword>
<organism evidence="1 2">
    <name type="scientific">Nephila pilipes</name>
    <name type="common">Giant wood spider</name>
    <name type="synonym">Nephila maculata</name>
    <dbReference type="NCBI Taxonomy" id="299642"/>
    <lineage>
        <taxon>Eukaryota</taxon>
        <taxon>Metazoa</taxon>
        <taxon>Ecdysozoa</taxon>
        <taxon>Arthropoda</taxon>
        <taxon>Chelicerata</taxon>
        <taxon>Arachnida</taxon>
        <taxon>Araneae</taxon>
        <taxon>Araneomorphae</taxon>
        <taxon>Entelegynae</taxon>
        <taxon>Araneoidea</taxon>
        <taxon>Nephilidae</taxon>
        <taxon>Nephila</taxon>
    </lineage>
</organism>
<sequence>MAEHIVVVMRSPSTRSIMFIVVNVQSLVLCKEHCDLCCCSIVATRRLMLGANFPSGVFPVEHQWPMVIFRHEKRIPAK</sequence>
<reference evidence="1" key="1">
    <citation type="submission" date="2020-08" db="EMBL/GenBank/DDBJ databases">
        <title>Multicomponent nature underlies the extraordinary mechanical properties of spider dragline silk.</title>
        <authorList>
            <person name="Kono N."/>
            <person name="Nakamura H."/>
            <person name="Mori M."/>
            <person name="Yoshida Y."/>
            <person name="Ohtoshi R."/>
            <person name="Malay A.D."/>
            <person name="Moran D.A.P."/>
            <person name="Tomita M."/>
            <person name="Numata K."/>
            <person name="Arakawa K."/>
        </authorList>
    </citation>
    <scope>NUCLEOTIDE SEQUENCE</scope>
</reference>
<dbReference type="Proteomes" id="UP000887013">
    <property type="component" value="Unassembled WGS sequence"/>
</dbReference>
<accession>A0A8X6N480</accession>
<evidence type="ECO:0000313" key="1">
    <source>
        <dbReference type="EMBL" id="GFS92399.1"/>
    </source>
</evidence>